<dbReference type="Pfam" id="PF15902">
    <property type="entry name" value="Sortilin-Vps10"/>
    <property type="match status" value="1"/>
</dbReference>
<dbReference type="AlphaFoldDB" id="A0AAU9X4X3"/>
<evidence type="ECO:0000313" key="8">
    <source>
        <dbReference type="EMBL" id="CAH3136466.1"/>
    </source>
</evidence>
<feature type="transmembrane region" description="Helical" evidence="6">
    <location>
        <begin position="768"/>
        <end position="788"/>
    </location>
</feature>
<keyword evidence="2" id="KW-0677">Repeat</keyword>
<dbReference type="SUPFAM" id="SSF110296">
    <property type="entry name" value="Oligoxyloglucan reducing end-specific cellobiohydrolase"/>
    <property type="match status" value="1"/>
</dbReference>
<keyword evidence="6" id="KW-1133">Transmembrane helix</keyword>
<dbReference type="GO" id="GO:0016020">
    <property type="term" value="C:membrane"/>
    <property type="evidence" value="ECO:0007669"/>
    <property type="project" value="UniProtKB-SubCell"/>
</dbReference>
<dbReference type="EMBL" id="CALNXJ010000030">
    <property type="protein sequence ID" value="CAH3136466.1"/>
    <property type="molecule type" value="Genomic_DNA"/>
</dbReference>
<dbReference type="Pfam" id="PF15901">
    <property type="entry name" value="Sortilin_C"/>
    <property type="match status" value="1"/>
</dbReference>
<keyword evidence="9" id="KW-1185">Reference proteome</keyword>
<comment type="caution">
    <text evidence="8">The sequence shown here is derived from an EMBL/GenBank/DDBJ whole genome shotgun (WGS) entry which is preliminary data.</text>
</comment>
<keyword evidence="6" id="KW-0812">Transmembrane</keyword>
<dbReference type="SMART" id="SM00602">
    <property type="entry name" value="VPS10"/>
    <property type="match status" value="1"/>
</dbReference>
<feature type="domain" description="VPS10" evidence="7">
    <location>
        <begin position="136"/>
        <end position="746"/>
    </location>
</feature>
<dbReference type="Gene3D" id="2.130.10.10">
    <property type="entry name" value="YVTN repeat-like/Quinoprotein amine dehydrogenase"/>
    <property type="match status" value="2"/>
</dbReference>
<sequence>FYFFHCFFVIVVLFPLIMRGVVVASIFLVVHCMCVVINAEFVRDQPSTDVQKLSISRKSLNSHRRFRRDAKHEDEKDVVNVGGDGKCDNPAVDESSKIEDNPWKFENETKMSISISWIGKKQTGEAATMLLLATTELMFFFSKPSDLYKSEDFGKTFKHVNAEVFNMHIRKDSGILKSSVNPNKVILVSHSIPFFPTQSGLVITKNGGKSWEKMKVPFQISGPLLFHPWKEDWILARAVVNGMAYLSTDFGQNWKFLQSYVRSLKWGAITDMKKEENTILMTVSSNANSFLKGEAKLLRSRDLGEKFESIHVQHVYSFGLQGHFLFVSVRHNMNNNSRTMHVSKNGGDSWDPVQVPTVTPERFYSIMDMSEGMIFLHVDDPGDTGRGVLYTSDADGIVFGESLRDHVYTNYGEVTDFYKVESMRGTYLTGRMNQDKSITSMISFNRGGEWSTIPLADEQCKNVKREPGEKCSLQIHGRFSRSRGVEFAMGPLSIPNAVGIILAHGNAGSALNRNVDVWMTRDGGYTWNKVLSGSHHYSIGDHGNLIVAVPAFSSATKYLMYSVNEGRCWFKHPFTNRDFTVTGLVTEPGGKTMRFSLWGFTLPSREWQVITVDFENVLKRACKDDDYEKWIPHGKGAKNGCLLGRKVYILRPKKESLCFNGVDYIHHEKSECCECTHDDIECDYGYHPNGNDCVRDEHKPPELCIHGDVETDNLGYRRIPGDQCCGGDPIVNKYLDSQQLCKNASWYEYGMNYDYEAKFAKKKAHSKGAVWIVFPMVLILIVAGVYFGRKYWKVHKIRPSYRYSKLSQDDVEEMEGSESFKYDPRPKGLRAYRDCDTSDDDAAMIDL</sequence>
<dbReference type="GO" id="GO:0006895">
    <property type="term" value="P:Golgi to endosome transport"/>
    <property type="evidence" value="ECO:0007669"/>
    <property type="project" value="TreeGrafter"/>
</dbReference>
<dbReference type="PANTHER" id="PTHR12106">
    <property type="entry name" value="SORTILIN RELATED"/>
    <property type="match status" value="1"/>
</dbReference>
<accession>A0AAU9X4X3</accession>
<dbReference type="InterPro" id="IPR015943">
    <property type="entry name" value="WD40/YVTN_repeat-like_dom_sf"/>
</dbReference>
<organism evidence="8 9">
    <name type="scientific">Pocillopora meandrina</name>
    <dbReference type="NCBI Taxonomy" id="46732"/>
    <lineage>
        <taxon>Eukaryota</taxon>
        <taxon>Metazoa</taxon>
        <taxon>Cnidaria</taxon>
        <taxon>Anthozoa</taxon>
        <taxon>Hexacorallia</taxon>
        <taxon>Scleractinia</taxon>
        <taxon>Astrocoeniina</taxon>
        <taxon>Pocilloporidae</taxon>
        <taxon>Pocillopora</taxon>
    </lineage>
</organism>
<evidence type="ECO:0000256" key="4">
    <source>
        <dbReference type="ARBA" id="ARBA00023180"/>
    </source>
</evidence>
<dbReference type="PANTHER" id="PTHR12106:SF23">
    <property type="entry name" value="SORTILIN"/>
    <property type="match status" value="1"/>
</dbReference>
<evidence type="ECO:0000256" key="6">
    <source>
        <dbReference type="SAM" id="Phobius"/>
    </source>
</evidence>
<keyword evidence="3 6" id="KW-0472">Membrane</keyword>
<reference evidence="8 9" key="1">
    <citation type="submission" date="2022-05" db="EMBL/GenBank/DDBJ databases">
        <authorList>
            <consortium name="Genoscope - CEA"/>
            <person name="William W."/>
        </authorList>
    </citation>
    <scope>NUCLEOTIDE SEQUENCE [LARGE SCALE GENOMIC DNA]</scope>
</reference>
<dbReference type="Gene3D" id="2.10.70.80">
    <property type="match status" value="1"/>
</dbReference>
<evidence type="ECO:0000256" key="5">
    <source>
        <dbReference type="SAM" id="MobiDB-lite"/>
    </source>
</evidence>
<dbReference type="Proteomes" id="UP001159428">
    <property type="component" value="Unassembled WGS sequence"/>
</dbReference>
<dbReference type="InterPro" id="IPR031777">
    <property type="entry name" value="Sortilin_C"/>
</dbReference>
<evidence type="ECO:0000256" key="2">
    <source>
        <dbReference type="ARBA" id="ARBA00022737"/>
    </source>
</evidence>
<dbReference type="GO" id="GO:0006897">
    <property type="term" value="P:endocytosis"/>
    <property type="evidence" value="ECO:0007669"/>
    <property type="project" value="TreeGrafter"/>
</dbReference>
<evidence type="ECO:0000256" key="1">
    <source>
        <dbReference type="ARBA" id="ARBA00004370"/>
    </source>
</evidence>
<name>A0AAU9X4X3_9CNID</name>
<proteinExistence type="predicted"/>
<dbReference type="InterPro" id="IPR031778">
    <property type="entry name" value="Sortilin_N"/>
</dbReference>
<evidence type="ECO:0000313" key="9">
    <source>
        <dbReference type="Proteomes" id="UP001159428"/>
    </source>
</evidence>
<gene>
    <name evidence="8" type="ORF">PMEA_00017729</name>
</gene>
<evidence type="ECO:0000256" key="3">
    <source>
        <dbReference type="ARBA" id="ARBA00023136"/>
    </source>
</evidence>
<feature type="region of interest" description="Disordered" evidence="5">
    <location>
        <begin position="814"/>
        <end position="834"/>
    </location>
</feature>
<evidence type="ECO:0000259" key="7">
    <source>
        <dbReference type="SMART" id="SM00602"/>
    </source>
</evidence>
<keyword evidence="4" id="KW-0325">Glycoprotein</keyword>
<dbReference type="Gene3D" id="3.30.60.270">
    <property type="match status" value="1"/>
</dbReference>
<dbReference type="GO" id="GO:0005794">
    <property type="term" value="C:Golgi apparatus"/>
    <property type="evidence" value="ECO:0007669"/>
    <property type="project" value="TreeGrafter"/>
</dbReference>
<protein>
    <recommendedName>
        <fullName evidence="7">VPS10 domain-containing protein</fullName>
    </recommendedName>
</protein>
<feature type="compositionally biased region" description="Basic and acidic residues" evidence="5">
    <location>
        <begin position="818"/>
        <end position="834"/>
    </location>
</feature>
<feature type="non-terminal residue" evidence="8">
    <location>
        <position position="1"/>
    </location>
</feature>
<dbReference type="GO" id="GO:0016050">
    <property type="term" value="P:vesicle organization"/>
    <property type="evidence" value="ECO:0007669"/>
    <property type="project" value="TreeGrafter"/>
</dbReference>
<dbReference type="InterPro" id="IPR006581">
    <property type="entry name" value="VPS10"/>
</dbReference>
<dbReference type="GO" id="GO:0005829">
    <property type="term" value="C:cytosol"/>
    <property type="evidence" value="ECO:0007669"/>
    <property type="project" value="GOC"/>
</dbReference>
<comment type="subcellular location">
    <subcellularLocation>
        <location evidence="1">Membrane</location>
    </subcellularLocation>
</comment>
<dbReference type="InterPro" id="IPR050310">
    <property type="entry name" value="VPS10-sortilin"/>
</dbReference>